<gene>
    <name evidence="1" type="ORF">MMSR116_11025</name>
</gene>
<dbReference type="AlphaFoldDB" id="A0A6B9FJ12"/>
<evidence type="ECO:0000313" key="2">
    <source>
        <dbReference type="Proteomes" id="UP000012488"/>
    </source>
</evidence>
<name>A0A6B9FJ12_9HYPH</name>
<accession>A0A6B9FJ12</accession>
<protein>
    <recommendedName>
        <fullName evidence="3">DUF3553 domain-containing protein</fullName>
    </recommendedName>
</protein>
<dbReference type="OrthoDB" id="3483046at2"/>
<dbReference type="KEGG" id="mmes:MMSR116_11025"/>
<sequence length="73" mass="8045">MIGRAYLEAGSLVRVLIRWGKTGAGPSAPIGKLDGSSWGRRRAPHNVLIERQDGSRVVRPFRGLRKLPEVRLG</sequence>
<proteinExistence type="predicted"/>
<dbReference type="RefSeq" id="WP_010683150.1">
    <property type="nucleotide sequence ID" value="NZ_CP043538.1"/>
</dbReference>
<evidence type="ECO:0008006" key="3">
    <source>
        <dbReference type="Google" id="ProtNLM"/>
    </source>
</evidence>
<organism evidence="1 2">
    <name type="scientific">Methylobacterium mesophilicum SR1.6/6</name>
    <dbReference type="NCBI Taxonomy" id="908290"/>
    <lineage>
        <taxon>Bacteria</taxon>
        <taxon>Pseudomonadati</taxon>
        <taxon>Pseudomonadota</taxon>
        <taxon>Alphaproteobacteria</taxon>
        <taxon>Hyphomicrobiales</taxon>
        <taxon>Methylobacteriaceae</taxon>
        <taxon>Methylobacterium</taxon>
    </lineage>
</organism>
<reference evidence="1 2" key="1">
    <citation type="journal article" date="2012" name="Genet. Mol. Biol.">
        <title>Analysis of 16S rRNA and mxaF genes revealing insights into Methylobacterium niche-specific plant association.</title>
        <authorList>
            <person name="Dourado M.N."/>
            <person name="Andreote F.D."/>
            <person name="Dini-Andreote F."/>
            <person name="Conti R."/>
            <person name="Araujo J.M."/>
            <person name="Araujo W.L."/>
        </authorList>
    </citation>
    <scope>NUCLEOTIDE SEQUENCE [LARGE SCALE GENOMIC DNA]</scope>
    <source>
        <strain evidence="1 2">SR1.6/6</strain>
    </source>
</reference>
<dbReference type="Proteomes" id="UP000012488">
    <property type="component" value="Chromosome"/>
</dbReference>
<dbReference type="EMBL" id="CP043538">
    <property type="protein sequence ID" value="QGY02347.1"/>
    <property type="molecule type" value="Genomic_DNA"/>
</dbReference>
<reference evidence="1 2" key="2">
    <citation type="journal article" date="2013" name="Genome Announc.">
        <title>Draft Genome Sequence of Methylobacterium mesophilicum Strain SR1.6/6, Isolated from Citrus sinensis.</title>
        <authorList>
            <person name="Marinho Almeida D."/>
            <person name="Dini-Andreote F."/>
            <person name="Camargo Neves A.A."/>
            <person name="Juca Ramos R.T."/>
            <person name="Andreote F.D."/>
            <person name="Carneiro A.R."/>
            <person name="Oliveira de Souza Lima A."/>
            <person name="Caracciolo Gomes de Sa P.H."/>
            <person name="Ribeiro Barbosa M.S."/>
            <person name="Araujo W.L."/>
            <person name="Silva A."/>
        </authorList>
    </citation>
    <scope>NUCLEOTIDE SEQUENCE [LARGE SCALE GENOMIC DNA]</scope>
    <source>
        <strain evidence="1 2">SR1.6/6</strain>
    </source>
</reference>
<evidence type="ECO:0000313" key="1">
    <source>
        <dbReference type="EMBL" id="QGY02347.1"/>
    </source>
</evidence>